<organism evidence="1 2">
    <name type="scientific">Diphasiastrum complanatum</name>
    <name type="common">Issler's clubmoss</name>
    <name type="synonym">Lycopodium complanatum</name>
    <dbReference type="NCBI Taxonomy" id="34168"/>
    <lineage>
        <taxon>Eukaryota</taxon>
        <taxon>Viridiplantae</taxon>
        <taxon>Streptophyta</taxon>
        <taxon>Embryophyta</taxon>
        <taxon>Tracheophyta</taxon>
        <taxon>Lycopodiopsida</taxon>
        <taxon>Lycopodiales</taxon>
        <taxon>Lycopodiaceae</taxon>
        <taxon>Lycopodioideae</taxon>
        <taxon>Diphasiastrum</taxon>
    </lineage>
</organism>
<proteinExistence type="predicted"/>
<comment type="caution">
    <text evidence="1">The sequence shown here is derived from an EMBL/GenBank/DDBJ whole genome shotgun (WGS) entry which is preliminary data.</text>
</comment>
<dbReference type="Proteomes" id="UP001162992">
    <property type="component" value="Chromosome 20"/>
</dbReference>
<name>A0ACC2AT95_DIPCM</name>
<dbReference type="EMBL" id="CM055111">
    <property type="protein sequence ID" value="KAJ7520254.1"/>
    <property type="molecule type" value="Genomic_DNA"/>
</dbReference>
<protein>
    <submittedName>
        <fullName evidence="1">Uncharacterized protein</fullName>
    </submittedName>
</protein>
<evidence type="ECO:0000313" key="2">
    <source>
        <dbReference type="Proteomes" id="UP001162992"/>
    </source>
</evidence>
<gene>
    <name evidence="1" type="ORF">O6H91_20G074800</name>
</gene>
<evidence type="ECO:0000313" key="1">
    <source>
        <dbReference type="EMBL" id="KAJ7520254.1"/>
    </source>
</evidence>
<reference evidence="2" key="1">
    <citation type="journal article" date="2024" name="Proc. Natl. Acad. Sci. U.S.A.">
        <title>Extraordinary preservation of gene collinearity over three hundred million years revealed in homosporous lycophytes.</title>
        <authorList>
            <person name="Li C."/>
            <person name="Wickell D."/>
            <person name="Kuo L.Y."/>
            <person name="Chen X."/>
            <person name="Nie B."/>
            <person name="Liao X."/>
            <person name="Peng D."/>
            <person name="Ji J."/>
            <person name="Jenkins J."/>
            <person name="Williams M."/>
            <person name="Shu S."/>
            <person name="Plott C."/>
            <person name="Barry K."/>
            <person name="Rajasekar S."/>
            <person name="Grimwood J."/>
            <person name="Han X."/>
            <person name="Sun S."/>
            <person name="Hou Z."/>
            <person name="He W."/>
            <person name="Dai G."/>
            <person name="Sun C."/>
            <person name="Schmutz J."/>
            <person name="Leebens-Mack J.H."/>
            <person name="Li F.W."/>
            <person name="Wang L."/>
        </authorList>
    </citation>
    <scope>NUCLEOTIDE SEQUENCE [LARGE SCALE GENOMIC DNA]</scope>
    <source>
        <strain evidence="2">cv. PW_Plant_1</strain>
    </source>
</reference>
<accession>A0ACC2AT95</accession>
<sequence>MEAAALVQGLSLKDLSSSASCGYGGSIIRMPSMDKTSCLPQPLLMRSSSKLLCSAVASKSSPNLMKEAKRGLYRPFPLSPELKAFVGEDEMSRAEVIQKLWVYIRENNLQDSENRRKIRCNEALRSLFDIDTVDMLQMSKLISKHILVSVGPDGLPKPKKPKATGATKKSPIFTPQPISKELQTFLGLSETELVRSTATKMIWSYIKENNLQDPANKRNVICDSKLRELFKCESFVGISVTKLLVPHFPKDDTM</sequence>
<keyword evidence="2" id="KW-1185">Reference proteome</keyword>